<dbReference type="EMBL" id="CP011391">
    <property type="protein sequence ID" value="AMK53462.1"/>
    <property type="molecule type" value="Genomic_DNA"/>
</dbReference>
<reference evidence="1 2" key="1">
    <citation type="journal article" date="2016" name="Gut Pathog.">
        <title>Whole genome sequencing of "Faecalibaculum rodentium" ALO17, isolated from C57BL/6J laboratory mouse feces.</title>
        <authorList>
            <person name="Lim S."/>
            <person name="Chang D.H."/>
            <person name="Ahn S."/>
            <person name="Kim B.C."/>
        </authorList>
    </citation>
    <scope>NUCLEOTIDE SEQUENCE [LARGE SCALE GENOMIC DNA]</scope>
    <source>
        <strain evidence="1 2">Alo17</strain>
    </source>
</reference>
<keyword evidence="2" id="KW-1185">Reference proteome</keyword>
<dbReference type="GeneID" id="78477196"/>
<evidence type="ECO:0008006" key="3">
    <source>
        <dbReference type="Google" id="ProtNLM"/>
    </source>
</evidence>
<dbReference type="OrthoDB" id="573462at2"/>
<proteinExistence type="predicted"/>
<dbReference type="Proteomes" id="UP000069771">
    <property type="component" value="Chromosome"/>
</dbReference>
<name>A0A140DS35_9FIRM</name>
<organism evidence="1 2">
    <name type="scientific">Faecalibaculum rodentium</name>
    <dbReference type="NCBI Taxonomy" id="1702221"/>
    <lineage>
        <taxon>Bacteria</taxon>
        <taxon>Bacillati</taxon>
        <taxon>Bacillota</taxon>
        <taxon>Erysipelotrichia</taxon>
        <taxon>Erysipelotrichales</taxon>
        <taxon>Erysipelotrichaceae</taxon>
        <taxon>Faecalibaculum</taxon>
    </lineage>
</organism>
<gene>
    <name evidence="1" type="ORF">AALO17_03280</name>
</gene>
<accession>A0A140DS35</accession>
<dbReference type="InterPro" id="IPR036895">
    <property type="entry name" value="Uracil-DNA_glycosylase-like_sf"/>
</dbReference>
<sequence length="248" mass="28127">MTDCTNFDRYRPVMDTISELTKDTMAPLKMQSEPAMGLEEYYAAHTDYMDPDARVVFVGICPGFEQMKLSFDLVKELQGLPDEDVLRQAKIQARFGRSMRRNLIELADRTELPALLHIDSCRTLFDPDCRLMDNTALLPYPIFRNGKNYTGHAPKISRSPMLTQICDRQLQKILAAYPKAVFIPLGKSVDEQLRLSGVLPAERIVSGFPHPSGVNGHRFRQLEENLEAINRRLGETLGNTKGDKRQDA</sequence>
<evidence type="ECO:0000313" key="2">
    <source>
        <dbReference type="Proteomes" id="UP000069771"/>
    </source>
</evidence>
<dbReference type="KEGG" id="fro:AALO17_03280"/>
<dbReference type="AlphaFoldDB" id="A0A140DS35"/>
<evidence type="ECO:0000313" key="1">
    <source>
        <dbReference type="EMBL" id="AMK53462.1"/>
    </source>
</evidence>
<protein>
    <recommendedName>
        <fullName evidence="3">Uracil-DNA glycosylase-like domain-containing protein</fullName>
    </recommendedName>
</protein>
<dbReference type="SUPFAM" id="SSF52141">
    <property type="entry name" value="Uracil-DNA glycosylase-like"/>
    <property type="match status" value="1"/>
</dbReference>
<dbReference type="RefSeq" id="WP_067554605.1">
    <property type="nucleotide sequence ID" value="NZ_CP011391.1"/>
</dbReference>
<dbReference type="STRING" id="1702221.AALO17_03280"/>